<evidence type="ECO:0000256" key="3">
    <source>
        <dbReference type="ARBA" id="ARBA00022884"/>
    </source>
</evidence>
<dbReference type="GO" id="GO:0006412">
    <property type="term" value="P:translation"/>
    <property type="evidence" value="ECO:0007669"/>
    <property type="project" value="InterPro"/>
</dbReference>
<dbReference type="PRINTS" id="PR00062">
    <property type="entry name" value="RIBOSOMALL20"/>
</dbReference>
<evidence type="ECO:0000256" key="7">
    <source>
        <dbReference type="RuleBase" id="RU004311"/>
    </source>
</evidence>
<protein>
    <recommendedName>
        <fullName evidence="7">50S ribosomal protein L20</fullName>
    </recommendedName>
</protein>
<dbReference type="Gene3D" id="1.10.1900.20">
    <property type="entry name" value="Ribosomal protein L20"/>
    <property type="match status" value="1"/>
</dbReference>
<proteinExistence type="inferred from homology"/>
<dbReference type="Pfam" id="PF00453">
    <property type="entry name" value="Ribosomal_L20"/>
    <property type="match status" value="1"/>
</dbReference>
<dbReference type="RefSeq" id="YP_010975104.1">
    <property type="nucleotide sequence ID" value="NC_084061.1"/>
</dbReference>
<comment type="similarity">
    <text evidence="1 6">Belongs to the bacterial ribosomal protein bL20 family.</text>
</comment>
<geneLocation type="chloroplast" evidence="8"/>
<evidence type="ECO:0000256" key="4">
    <source>
        <dbReference type="ARBA" id="ARBA00022980"/>
    </source>
</evidence>
<dbReference type="AlphaFoldDB" id="A0AA96RS45"/>
<dbReference type="GO" id="GO:0019843">
    <property type="term" value="F:rRNA binding"/>
    <property type="evidence" value="ECO:0007669"/>
    <property type="project" value="UniProtKB-KW"/>
</dbReference>
<reference evidence="8" key="1">
    <citation type="submission" date="2021-10" db="EMBL/GenBank/DDBJ databases">
        <authorList>
            <person name="Rigault P."/>
            <person name="Bedon F."/>
        </authorList>
    </citation>
    <scope>NUCLEOTIDE SEQUENCE</scope>
</reference>
<keyword evidence="2 7" id="KW-0699">rRNA-binding</keyword>
<gene>
    <name evidence="8" type="primary">rpl20</name>
</gene>
<keyword evidence="8" id="KW-0150">Chloroplast</keyword>
<keyword evidence="8" id="KW-0934">Plastid</keyword>
<evidence type="ECO:0000256" key="2">
    <source>
        <dbReference type="ARBA" id="ARBA00022730"/>
    </source>
</evidence>
<dbReference type="EMBL" id="OK377285">
    <property type="protein sequence ID" value="WNR58000.1"/>
    <property type="molecule type" value="Genomic_DNA"/>
</dbReference>
<accession>A0AA96RS45</accession>
<keyword evidence="4 6" id="KW-0689">Ribosomal protein</keyword>
<dbReference type="NCBIfam" id="TIGR01032">
    <property type="entry name" value="rplT_bact"/>
    <property type="match status" value="1"/>
</dbReference>
<dbReference type="PANTHER" id="PTHR10986">
    <property type="entry name" value="39S RIBOSOMAL PROTEIN L20"/>
    <property type="match status" value="1"/>
</dbReference>
<organism evidence="8">
    <name type="scientific">Amyema pendula</name>
    <dbReference type="NCBI Taxonomy" id="3078781"/>
    <lineage>
        <taxon>Eukaryota</taxon>
        <taxon>Viridiplantae</taxon>
        <taxon>Streptophyta</taxon>
        <taxon>Embryophyta</taxon>
        <taxon>Tracheophyta</taxon>
        <taxon>Spermatophyta</taxon>
        <taxon>Magnoliopsida</taxon>
        <taxon>eudicotyledons</taxon>
        <taxon>Gunneridae</taxon>
        <taxon>Pentapetalae</taxon>
        <taxon>Santalales</taxon>
        <taxon>Loranthaceae</taxon>
        <taxon>Lorantheae</taxon>
        <taxon>Amyeminae</taxon>
        <taxon>Amyema</taxon>
    </lineage>
</organism>
<comment type="function">
    <text evidence="7">Binds directly to 23S ribosomal RNA and is necessary for the in vitro assembly process of the 50S ribosomal subunit. It is not involved in the protein synthesizing functions of that subunit.</text>
</comment>
<dbReference type="Gene3D" id="6.10.160.10">
    <property type="match status" value="1"/>
</dbReference>
<keyword evidence="5 6" id="KW-0687">Ribonucleoprotein</keyword>
<dbReference type="SUPFAM" id="SSF74731">
    <property type="entry name" value="Ribosomal protein L20"/>
    <property type="match status" value="1"/>
</dbReference>
<dbReference type="GO" id="GO:0005840">
    <property type="term" value="C:ribosome"/>
    <property type="evidence" value="ECO:0007669"/>
    <property type="project" value="UniProtKB-KW"/>
</dbReference>
<sequence length="100" mass="12004">MRLFAASFRGAHSRITRTITQQKIRALVSANRDRDRKKRDFRRLWILRLNAVIRGNRISHSYSKLIYDLQKKLFLNRKILAQIAISNRNCLYIIFNEIMK</sequence>
<name>A0AA96RS45_9MAGN</name>
<dbReference type="EMBL" id="OK377286">
    <property type="protein sequence ID" value="WNR58062.1"/>
    <property type="molecule type" value="Genomic_DNA"/>
</dbReference>
<dbReference type="InterPro" id="IPR035566">
    <property type="entry name" value="Ribosomal_protein_bL20_C"/>
</dbReference>
<dbReference type="GO" id="GO:1990904">
    <property type="term" value="C:ribonucleoprotein complex"/>
    <property type="evidence" value="ECO:0007669"/>
    <property type="project" value="UniProtKB-KW"/>
</dbReference>
<dbReference type="GO" id="GO:0003735">
    <property type="term" value="F:structural constituent of ribosome"/>
    <property type="evidence" value="ECO:0007669"/>
    <property type="project" value="InterPro"/>
</dbReference>
<dbReference type="GeneID" id="86112814"/>
<dbReference type="PROSITE" id="PS00937">
    <property type="entry name" value="RIBOSOMAL_L20"/>
    <property type="match status" value="1"/>
</dbReference>
<evidence type="ECO:0000256" key="1">
    <source>
        <dbReference type="ARBA" id="ARBA00007698"/>
    </source>
</evidence>
<evidence type="ECO:0000256" key="6">
    <source>
        <dbReference type="RuleBase" id="RU000561"/>
    </source>
</evidence>
<dbReference type="InterPro" id="IPR049946">
    <property type="entry name" value="RIBOSOMAL_L20_CS"/>
</dbReference>
<keyword evidence="3 7" id="KW-0694">RNA-binding</keyword>
<evidence type="ECO:0000313" key="8">
    <source>
        <dbReference type="EMBL" id="WNR58062.1"/>
    </source>
</evidence>
<evidence type="ECO:0000256" key="5">
    <source>
        <dbReference type="ARBA" id="ARBA00023274"/>
    </source>
</evidence>
<dbReference type="InterPro" id="IPR005813">
    <property type="entry name" value="Ribosomal_bL20"/>
</dbReference>